<name>A0A7T1BR75_9RHOB</name>
<dbReference type="AlphaFoldDB" id="A0A7T1BR75"/>
<feature type="compositionally biased region" description="Pro residues" evidence="1">
    <location>
        <begin position="52"/>
        <end position="61"/>
    </location>
</feature>
<evidence type="ECO:0000256" key="1">
    <source>
        <dbReference type="SAM" id="MobiDB-lite"/>
    </source>
</evidence>
<organism evidence="2 3">
    <name type="scientific">Pseudooceanicola algae</name>
    <dbReference type="NCBI Taxonomy" id="1537215"/>
    <lineage>
        <taxon>Bacteria</taxon>
        <taxon>Pseudomonadati</taxon>
        <taxon>Pseudomonadota</taxon>
        <taxon>Alphaproteobacteria</taxon>
        <taxon>Rhodobacterales</taxon>
        <taxon>Paracoccaceae</taxon>
        <taxon>Pseudooceanicola</taxon>
    </lineage>
</organism>
<feature type="region of interest" description="Disordered" evidence="1">
    <location>
        <begin position="45"/>
        <end position="129"/>
    </location>
</feature>
<sequence>MNAGQVISGAGHIGLIGWLLFSGLFQSTPPEVEVTPVSIVTAEEFAALQNPQQPPPAPEPQMPRQETLQEAEPEPLPPEALTETTQPDMPAPEPEPTVTPPQTPPEPRPPQARPEPLVPVQPDTPTPRT</sequence>
<reference evidence="2 3" key="1">
    <citation type="submission" date="2020-08" db="EMBL/GenBank/DDBJ databases">
        <title>Genome sequence of Rhodobacteraceae bacterium Lw-13e.</title>
        <authorList>
            <person name="Poehlein A."/>
            <person name="Wolter L."/>
            <person name="Daniel R."/>
            <person name="Brinkhoff T."/>
        </authorList>
    </citation>
    <scope>NUCLEOTIDE SEQUENCE [LARGE SCALE GENOMIC DNA]</scope>
    <source>
        <strain evidence="2 3">Lw-13e</strain>
    </source>
</reference>
<feature type="compositionally biased region" description="Pro residues" evidence="1">
    <location>
        <begin position="89"/>
        <end position="129"/>
    </location>
</feature>
<accession>A0A7T1BR75</accession>
<protein>
    <recommendedName>
        <fullName evidence="4">Cell envelope biogenesis protein TolA</fullName>
    </recommendedName>
</protein>
<dbReference type="EMBL" id="CP060436">
    <property type="protein sequence ID" value="QPM88930.1"/>
    <property type="molecule type" value="Genomic_DNA"/>
</dbReference>
<evidence type="ECO:0000313" key="2">
    <source>
        <dbReference type="EMBL" id="QPM88930.1"/>
    </source>
</evidence>
<dbReference type="RefSeq" id="WP_196941884.1">
    <property type="nucleotide sequence ID" value="NZ_CP060436.1"/>
</dbReference>
<dbReference type="Proteomes" id="UP000283786">
    <property type="component" value="Chromosome"/>
</dbReference>
<proteinExistence type="predicted"/>
<evidence type="ECO:0008006" key="4">
    <source>
        <dbReference type="Google" id="ProtNLM"/>
    </source>
</evidence>
<keyword evidence="3" id="KW-1185">Reference proteome</keyword>
<gene>
    <name evidence="2" type="ORF">PSAL_001330</name>
</gene>
<evidence type="ECO:0000313" key="3">
    <source>
        <dbReference type="Proteomes" id="UP000283786"/>
    </source>
</evidence>
<dbReference type="KEGG" id="palw:PSAL_001330"/>